<dbReference type="GO" id="GO:0008168">
    <property type="term" value="F:methyltransferase activity"/>
    <property type="evidence" value="ECO:0007669"/>
    <property type="project" value="UniProtKB-KW"/>
</dbReference>
<dbReference type="PANTHER" id="PTHR43591">
    <property type="entry name" value="METHYLTRANSFERASE"/>
    <property type="match status" value="1"/>
</dbReference>
<dbReference type="OrthoDB" id="10017101at2759"/>
<proteinExistence type="predicted"/>
<dbReference type="AlphaFoldDB" id="A0A8H6M7L4"/>
<feature type="domain" description="Methyltransferase" evidence="1">
    <location>
        <begin position="42"/>
        <end position="137"/>
    </location>
</feature>
<keyword evidence="3" id="KW-1185">Reference proteome</keyword>
<reference evidence="2 3" key="1">
    <citation type="submission" date="2020-07" db="EMBL/GenBank/DDBJ databases">
        <title>Comparative genomics of pyrophilous fungi reveals a link between fire events and developmental genes.</title>
        <authorList>
            <consortium name="DOE Joint Genome Institute"/>
            <person name="Steindorff A.S."/>
            <person name="Carver A."/>
            <person name="Calhoun S."/>
            <person name="Stillman K."/>
            <person name="Liu H."/>
            <person name="Lipzen A."/>
            <person name="Pangilinan J."/>
            <person name="Labutti K."/>
            <person name="Bruns T.D."/>
            <person name="Grigoriev I.V."/>
        </authorList>
    </citation>
    <scope>NUCLEOTIDE SEQUENCE [LARGE SCALE GENOMIC DNA]</scope>
    <source>
        <strain evidence="2 3">CBS 144469</strain>
    </source>
</reference>
<accession>A0A8H6M7L4</accession>
<dbReference type="GO" id="GO:0032259">
    <property type="term" value="P:methylation"/>
    <property type="evidence" value="ECO:0007669"/>
    <property type="project" value="UniProtKB-KW"/>
</dbReference>
<organism evidence="2 3">
    <name type="scientific">Ephemerocybe angulata</name>
    <dbReference type="NCBI Taxonomy" id="980116"/>
    <lineage>
        <taxon>Eukaryota</taxon>
        <taxon>Fungi</taxon>
        <taxon>Dikarya</taxon>
        <taxon>Basidiomycota</taxon>
        <taxon>Agaricomycotina</taxon>
        <taxon>Agaricomycetes</taxon>
        <taxon>Agaricomycetidae</taxon>
        <taxon>Agaricales</taxon>
        <taxon>Agaricineae</taxon>
        <taxon>Psathyrellaceae</taxon>
        <taxon>Ephemerocybe</taxon>
    </lineage>
</organism>
<sequence>MASQGEYIIGYKPPQIQHHAARTAENSAQYLLPRLTKLAEAKPNLQLLDIGAGPGTISASLAKYLPQGTVTATDISTDVLAQAKAHAESVGSANVVFQMADAYALPFEDASFDVVHVSQVLGHLGDPVRALREMLRADIRSWVAHPDLKGVRETMEIMGGMMPRRDTGMRLVEFAMGAGVGRGAVEFGASVQGFYTLEERRVFGGACRERVREGAVGKRALQVGSHTQEELDGIVKAWDEWIEREDAGVACINGEILITKEESV</sequence>
<dbReference type="InterPro" id="IPR025714">
    <property type="entry name" value="Methyltranfer_dom"/>
</dbReference>
<dbReference type="EMBL" id="JACGCI010000028">
    <property type="protein sequence ID" value="KAF6755944.1"/>
    <property type="molecule type" value="Genomic_DNA"/>
</dbReference>
<keyword evidence="2" id="KW-0808">Transferase</keyword>
<evidence type="ECO:0000313" key="3">
    <source>
        <dbReference type="Proteomes" id="UP000521943"/>
    </source>
</evidence>
<protein>
    <submittedName>
        <fullName evidence="2">S-adenosyl-L-methionine-dependent methyltransferase</fullName>
    </submittedName>
</protein>
<dbReference type="Pfam" id="PF13847">
    <property type="entry name" value="Methyltransf_31"/>
    <property type="match status" value="1"/>
</dbReference>
<comment type="caution">
    <text evidence="2">The sequence shown here is derived from an EMBL/GenBank/DDBJ whole genome shotgun (WGS) entry which is preliminary data.</text>
</comment>
<keyword evidence="2" id="KW-0489">Methyltransferase</keyword>
<dbReference type="SUPFAM" id="SSF53335">
    <property type="entry name" value="S-adenosyl-L-methionine-dependent methyltransferases"/>
    <property type="match status" value="1"/>
</dbReference>
<evidence type="ECO:0000313" key="2">
    <source>
        <dbReference type="EMBL" id="KAF6755944.1"/>
    </source>
</evidence>
<name>A0A8H6M7L4_9AGAR</name>
<dbReference type="Gene3D" id="3.40.50.150">
    <property type="entry name" value="Vaccinia Virus protein VP39"/>
    <property type="match status" value="1"/>
</dbReference>
<evidence type="ECO:0000259" key="1">
    <source>
        <dbReference type="Pfam" id="PF13847"/>
    </source>
</evidence>
<dbReference type="InterPro" id="IPR029063">
    <property type="entry name" value="SAM-dependent_MTases_sf"/>
</dbReference>
<dbReference type="Proteomes" id="UP000521943">
    <property type="component" value="Unassembled WGS sequence"/>
</dbReference>
<gene>
    <name evidence="2" type="ORF">DFP72DRAFT_895652</name>
</gene>
<dbReference type="CDD" id="cd02440">
    <property type="entry name" value="AdoMet_MTases"/>
    <property type="match status" value="1"/>
</dbReference>
<dbReference type="PANTHER" id="PTHR43591:SF24">
    <property type="entry name" value="2-METHOXY-6-POLYPRENYL-1,4-BENZOQUINOL METHYLASE, MITOCHONDRIAL"/>
    <property type="match status" value="1"/>
</dbReference>